<dbReference type="InterPro" id="IPR035892">
    <property type="entry name" value="C2_domain_sf"/>
</dbReference>
<organism evidence="17 18">
    <name type="scientific">Trichinella pseudospiralis</name>
    <name type="common">Parasitic roundworm</name>
    <dbReference type="NCBI Taxonomy" id="6337"/>
    <lineage>
        <taxon>Eukaryota</taxon>
        <taxon>Metazoa</taxon>
        <taxon>Ecdysozoa</taxon>
        <taxon>Nematoda</taxon>
        <taxon>Enoplea</taxon>
        <taxon>Dorylaimia</taxon>
        <taxon>Trichinellida</taxon>
        <taxon>Trichinellidae</taxon>
        <taxon>Trichinella</taxon>
    </lineage>
</organism>
<accession>A0A0V0YAU5</accession>
<dbReference type="InterPro" id="IPR010439">
    <property type="entry name" value="MUN_dom"/>
</dbReference>
<proteinExistence type="predicted"/>
<evidence type="ECO:0000256" key="5">
    <source>
        <dbReference type="ARBA" id="ARBA00022837"/>
    </source>
</evidence>
<dbReference type="Proteomes" id="UP000054815">
    <property type="component" value="Unassembled WGS sequence"/>
</dbReference>
<evidence type="ECO:0000256" key="3">
    <source>
        <dbReference type="ARBA" id="ARBA00022483"/>
    </source>
</evidence>
<dbReference type="PANTHER" id="PTHR12166">
    <property type="entry name" value="CALCIUM-DEPENDENT SECRETION ACTIVATOR"/>
    <property type="match status" value="1"/>
</dbReference>
<reference evidence="17 18" key="1">
    <citation type="submission" date="2015-01" db="EMBL/GenBank/DDBJ databases">
        <title>Evolution of Trichinella species and genotypes.</title>
        <authorList>
            <person name="Korhonen P.K."/>
            <person name="Edoardo P."/>
            <person name="Giuseppe L.R."/>
            <person name="Gasser R.B."/>
        </authorList>
    </citation>
    <scope>NUCLEOTIDE SEQUENCE [LARGE SCALE GENOMIC DNA]</scope>
    <source>
        <strain evidence="17">ISS141</strain>
    </source>
</reference>
<dbReference type="SUPFAM" id="SSF49562">
    <property type="entry name" value="C2 domain (Calcium/lipid-binding domain, CaLB)"/>
    <property type="match status" value="1"/>
</dbReference>
<gene>
    <name evidence="17" type="primary">unc-31</name>
    <name evidence="17" type="ORF">T4E_11201</name>
</gene>
<dbReference type="GO" id="GO:0046872">
    <property type="term" value="F:metal ion binding"/>
    <property type="evidence" value="ECO:0007669"/>
    <property type="project" value="UniProtKB-KW"/>
</dbReference>
<keyword evidence="3" id="KW-0268">Exocytosis</keyword>
<feature type="coiled-coil region" evidence="12">
    <location>
        <begin position="98"/>
        <end position="125"/>
    </location>
</feature>
<dbReference type="GO" id="GO:1990504">
    <property type="term" value="P:dense core granule exocytosis"/>
    <property type="evidence" value="ECO:0007669"/>
    <property type="project" value="InterPro"/>
</dbReference>
<evidence type="ECO:0000259" key="14">
    <source>
        <dbReference type="PROSITE" id="PS50003"/>
    </source>
</evidence>
<evidence type="ECO:0000256" key="7">
    <source>
        <dbReference type="ARBA" id="ARBA00023018"/>
    </source>
</evidence>
<keyword evidence="12" id="KW-0175">Coiled coil</keyword>
<dbReference type="Gene3D" id="2.30.29.30">
    <property type="entry name" value="Pleckstrin-homology domain (PH domain)/Phosphotyrosine-binding domain (PTB)"/>
    <property type="match status" value="1"/>
</dbReference>
<keyword evidence="8" id="KW-0446">Lipid-binding</keyword>
<dbReference type="SMART" id="SM01145">
    <property type="entry name" value="DUF1041"/>
    <property type="match status" value="1"/>
</dbReference>
<evidence type="ECO:0000256" key="10">
    <source>
        <dbReference type="ARBA" id="ARBA00023329"/>
    </source>
</evidence>
<protein>
    <submittedName>
        <fullName evidence="17">Calcium-dependent secretion activator</fullName>
    </submittedName>
</protein>
<dbReference type="PROSITE" id="PS50004">
    <property type="entry name" value="C2"/>
    <property type="match status" value="1"/>
</dbReference>
<feature type="region of interest" description="Disordered" evidence="13">
    <location>
        <begin position="1"/>
        <end position="45"/>
    </location>
</feature>
<dbReference type="Pfam" id="PF25341">
    <property type="entry name" value="C2_CAPS"/>
    <property type="match status" value="2"/>
</dbReference>
<evidence type="ECO:0000256" key="12">
    <source>
        <dbReference type="SAM" id="Coils"/>
    </source>
</evidence>
<comment type="caution">
    <text evidence="17">The sequence shown here is derived from an EMBL/GenBank/DDBJ whole genome shotgun (WGS) entry which is preliminary data.</text>
</comment>
<dbReference type="InterPro" id="IPR000008">
    <property type="entry name" value="C2_dom"/>
</dbReference>
<feature type="domain" description="C2" evidence="15">
    <location>
        <begin position="448"/>
        <end position="566"/>
    </location>
</feature>
<evidence type="ECO:0000256" key="4">
    <source>
        <dbReference type="ARBA" id="ARBA00022723"/>
    </source>
</evidence>
<dbReference type="GO" id="GO:0016079">
    <property type="term" value="P:synaptic vesicle exocytosis"/>
    <property type="evidence" value="ECO:0007669"/>
    <property type="project" value="InterPro"/>
</dbReference>
<evidence type="ECO:0000259" key="15">
    <source>
        <dbReference type="PROSITE" id="PS50004"/>
    </source>
</evidence>
<dbReference type="InterPro" id="IPR057457">
    <property type="entry name" value="CAPS_C2"/>
</dbReference>
<dbReference type="InterPro" id="IPR001849">
    <property type="entry name" value="PH_domain"/>
</dbReference>
<evidence type="ECO:0000313" key="18">
    <source>
        <dbReference type="Proteomes" id="UP000054815"/>
    </source>
</evidence>
<dbReference type="Pfam" id="PF06292">
    <property type="entry name" value="MUN"/>
    <property type="match status" value="1"/>
</dbReference>
<dbReference type="SUPFAM" id="SSF50729">
    <property type="entry name" value="PH domain-like"/>
    <property type="match status" value="1"/>
</dbReference>
<dbReference type="EMBL" id="JYDU01000032">
    <property type="protein sequence ID" value="KRX97400.1"/>
    <property type="molecule type" value="Genomic_DNA"/>
</dbReference>
<keyword evidence="9" id="KW-0472">Membrane</keyword>
<dbReference type="Pfam" id="PF00169">
    <property type="entry name" value="PH"/>
    <property type="match status" value="1"/>
</dbReference>
<feature type="domain" description="PH" evidence="14">
    <location>
        <begin position="607"/>
        <end position="712"/>
    </location>
</feature>
<dbReference type="InterPro" id="IPR033227">
    <property type="entry name" value="CAPS"/>
</dbReference>
<evidence type="ECO:0000256" key="11">
    <source>
        <dbReference type="ARBA" id="ARBA00034103"/>
    </source>
</evidence>
<evidence type="ECO:0000256" key="6">
    <source>
        <dbReference type="ARBA" id="ARBA00022927"/>
    </source>
</evidence>
<evidence type="ECO:0000256" key="9">
    <source>
        <dbReference type="ARBA" id="ARBA00023136"/>
    </source>
</evidence>
<evidence type="ECO:0000313" key="17">
    <source>
        <dbReference type="EMBL" id="KRX97400.1"/>
    </source>
</evidence>
<dbReference type="InterPro" id="IPR011993">
    <property type="entry name" value="PH-like_dom_sf"/>
</dbReference>
<keyword evidence="7" id="KW-0770">Synapse</keyword>
<dbReference type="GO" id="GO:0098793">
    <property type="term" value="C:presynapse"/>
    <property type="evidence" value="ECO:0007669"/>
    <property type="project" value="GOC"/>
</dbReference>
<dbReference type="GO" id="GO:0030659">
    <property type="term" value="C:cytoplasmic vesicle membrane"/>
    <property type="evidence" value="ECO:0007669"/>
    <property type="project" value="UniProtKB-SubCell"/>
</dbReference>
<dbReference type="SMART" id="SM00233">
    <property type="entry name" value="PH"/>
    <property type="match status" value="1"/>
</dbReference>
<dbReference type="PROSITE" id="PS50003">
    <property type="entry name" value="PH_DOMAIN"/>
    <property type="match status" value="1"/>
</dbReference>
<evidence type="ECO:0000256" key="8">
    <source>
        <dbReference type="ARBA" id="ARBA00023121"/>
    </source>
</evidence>
<dbReference type="InterPro" id="IPR014770">
    <property type="entry name" value="Munc13_1"/>
</dbReference>
<dbReference type="PROSITE" id="PS51258">
    <property type="entry name" value="MHD1"/>
    <property type="match status" value="1"/>
</dbReference>
<dbReference type="GO" id="GO:0008289">
    <property type="term" value="F:lipid binding"/>
    <property type="evidence" value="ECO:0007669"/>
    <property type="project" value="UniProtKB-KW"/>
</dbReference>
<feature type="domain" description="MHD1" evidence="16">
    <location>
        <begin position="1025"/>
        <end position="1156"/>
    </location>
</feature>
<comment type="subcellular location">
    <subcellularLocation>
        <location evidence="1">Cytoplasmic vesicle membrane</location>
    </subcellularLocation>
    <subcellularLocation>
        <location evidence="11">Synapse</location>
    </subcellularLocation>
</comment>
<keyword evidence="5" id="KW-0106">Calcium</keyword>
<evidence type="ECO:0000256" key="1">
    <source>
        <dbReference type="ARBA" id="ARBA00004156"/>
    </source>
</evidence>
<keyword evidence="6" id="KW-0653">Protein transport</keyword>
<sequence>MLGASSSSSDEEDNEPGAGAWEREELTLTPSPRQAPFGGSLLSVRSPSLVDSDRVSLGEPSRSTSGATCLLAQPTALAESRSSSIRSLVLDNKQAPSAAITTAEAEKLKSEEDEEKERKARLQIYVFVARCVAYHFNSKQPIDMVRRQCKINHQELNRIRERFSSFLRGDIQIVVDEAFTNAIQSYHDVFLLSDRVGNMVSAGGFSSIDFRDVFRCTIDRRLRSLPEINGLSKETVMNSWMAKFDFIYRVEDELCSRRPPKSRTGGQIVDLIMTNEQIYDMMQAILDVKKFEHQLIYNALQLDNTDEQAASIRRELDSRMQLVQEMARDRKLMPKFVVKDMETLYLDEVRASINLLISNLESVPVNPKQSSAKRTFKRRSRSRQRNCGSQETFLFNRLAQLLCRIVAFCFDLCPVLWQFAVCCIGEGFSKDWFSLKRRSSTHSANKIDGDENELVLTKSDVVLHFNLEVVVMEAQNLKSVPPNKVVYCTMEVEGSGKLQTGSAEAANPTWDTQGDFTTQHPLPTVKVKLYAENSGVLAFEDKELGKHPIHYCIHCVIIYCCYKFWVVIRPSPNSSRSPEWYKMTVPKGLNDQNLRIRIAIRMEKPQNLKYCGYCYVLGKVVWKHWKKRYICLIQVSQYTFAMCNYKERSSEPAEFMQLDGFTVDYAEPDSELFSLGGKYFFSALKEGEEIKFATDDDNERHMWVQALYRATGQAHKPVPSKVDSTFSKPQSGGIQLLNCSAFPIFIVVQSFSFAIKKNFLCSIDEQAKKLGIDEFIQADPVKSPHEEYFALLQSLTLNYRLNEPICSLGWFSPAQIFMLDEYCARYMVRGCHRNVCLLNDLLNKAESDHVIDPTLLHYSFAFCASHVHGNRPDGVGTVTLNERDRFNQVKSRLRALLEKQITNFRHCFPFGRPEGALKATLSLLERVLMKDTQGSLGSEEVHNVVKRCLENAALVNYTQICSEVSLEERIASGISPAARIDDLIRIAEMCVDLLKEIDEYHAEAFAWYSELLVEHAETYWSLFLVDMQAALAVQPPDTWDAFPLFELLNDYLCQDGQLKKGIFHSKLLAIFAPIVVRYVDLMEHSIELSIEKEFPKEKWEVKNHGCVTSEDIFWKLESLQSFTTNLHWPEEEFASHLEDRMKRMASDMIMKCAEKTMAVFEQWLARAKRNTDYILPTEVCVMVNVIFDAKERALKLCGGAGGDIQRYQNAVDLSLDKILETMEKLILLAVLESTLVKMARYDEGNPIGTILSIAPKPNNIFAKVKSMVTEAPMLVQSQSPPKQRPVIKAPSASHLGHSYIEFMRISLEQLRQLVTDELFVTHLFEVWYSGQLQLINNWLTERHDRSLSAYQLTCLSYLMKKIYSDYELQGIDEEKLNLKSYASICKRLHLEETNASLSESSGRSRFSFI</sequence>
<name>A0A0V0YAU5_TRIPS</name>
<dbReference type="STRING" id="6337.A0A0V0YAU5"/>
<evidence type="ECO:0000256" key="2">
    <source>
        <dbReference type="ARBA" id="ARBA00022448"/>
    </source>
</evidence>
<keyword evidence="4" id="KW-0479">Metal-binding</keyword>
<dbReference type="PANTHER" id="PTHR12166:SF8">
    <property type="entry name" value="CALCIUM-DEPENDENT SECRETION ACTIVATOR"/>
    <property type="match status" value="1"/>
</dbReference>
<evidence type="ECO:0000256" key="13">
    <source>
        <dbReference type="SAM" id="MobiDB-lite"/>
    </source>
</evidence>
<dbReference type="FunFam" id="2.30.29.30:FF:000343">
    <property type="entry name" value="Calcium-dependent secretion activator"/>
    <property type="match status" value="1"/>
</dbReference>
<keyword evidence="2" id="KW-0813">Transport</keyword>
<dbReference type="GO" id="GO:0015031">
    <property type="term" value="P:protein transport"/>
    <property type="evidence" value="ECO:0007669"/>
    <property type="project" value="UniProtKB-KW"/>
</dbReference>
<evidence type="ECO:0000259" key="16">
    <source>
        <dbReference type="PROSITE" id="PS51258"/>
    </source>
</evidence>
<dbReference type="CDD" id="cd01234">
    <property type="entry name" value="PH_CADPS"/>
    <property type="match status" value="1"/>
</dbReference>
<keyword evidence="10" id="KW-0968">Cytoplasmic vesicle</keyword>